<evidence type="ECO:0000313" key="3">
    <source>
        <dbReference type="Proteomes" id="UP000317573"/>
    </source>
</evidence>
<sequence length="173" mass="18755">MIDQVHDNLDVLRNLDKLPGIKHVYVDTPGWIDLSGADDGTDVLGTGSSADALRAVLEVADLVIVPIEPEPLCLDPTARTIKQVIEPLGKKFIVVVNNWDPRDGKVDLEQTCEFVRMMRTPCSLTSASEPSPVPTSIPSYAAKASPPSSSQVWPQTPPSREQPGSQAISDTEW</sequence>
<evidence type="ECO:0000313" key="2">
    <source>
        <dbReference type="EMBL" id="TWH25182.1"/>
    </source>
</evidence>
<protein>
    <submittedName>
        <fullName evidence="2">Chromosome partitioning protein</fullName>
    </submittedName>
</protein>
<dbReference type="Proteomes" id="UP000317573">
    <property type="component" value="Unassembled WGS sequence"/>
</dbReference>
<dbReference type="SUPFAM" id="SSF52540">
    <property type="entry name" value="P-loop containing nucleoside triphosphate hydrolases"/>
    <property type="match status" value="1"/>
</dbReference>
<feature type="compositionally biased region" description="Polar residues" evidence="1">
    <location>
        <begin position="151"/>
        <end position="173"/>
    </location>
</feature>
<dbReference type="Gene3D" id="3.40.50.300">
    <property type="entry name" value="P-loop containing nucleotide triphosphate hydrolases"/>
    <property type="match status" value="1"/>
</dbReference>
<reference evidence="2 3" key="1">
    <citation type="submission" date="2019-07" db="EMBL/GenBank/DDBJ databases">
        <title>Genome sequencing of lignin-degrading bacterial isolates.</title>
        <authorList>
            <person name="Gladden J."/>
        </authorList>
    </citation>
    <scope>NUCLEOTIDE SEQUENCE [LARGE SCALE GENOMIC DNA]</scope>
    <source>
        <strain evidence="2 3">J45</strain>
    </source>
</reference>
<feature type="region of interest" description="Disordered" evidence="1">
    <location>
        <begin position="123"/>
        <end position="173"/>
    </location>
</feature>
<proteinExistence type="predicted"/>
<evidence type="ECO:0000256" key="1">
    <source>
        <dbReference type="SAM" id="MobiDB-lite"/>
    </source>
</evidence>
<dbReference type="AlphaFoldDB" id="A0A562ET90"/>
<accession>A0A562ET90</accession>
<dbReference type="EMBL" id="VLJT01000001">
    <property type="protein sequence ID" value="TWH25182.1"/>
    <property type="molecule type" value="Genomic_DNA"/>
</dbReference>
<comment type="caution">
    <text evidence="2">The sequence shown here is derived from an EMBL/GenBank/DDBJ whole genome shotgun (WGS) entry which is preliminary data.</text>
</comment>
<gene>
    <name evidence="2" type="ORF">L618_000100006380</name>
</gene>
<feature type="compositionally biased region" description="Low complexity" evidence="1">
    <location>
        <begin position="136"/>
        <end position="150"/>
    </location>
</feature>
<dbReference type="InterPro" id="IPR027417">
    <property type="entry name" value="P-loop_NTPase"/>
</dbReference>
<name>A0A562ET90_RHORH</name>
<organism evidence="2 3">
    <name type="scientific">Rhodococcus rhodochrous J45</name>
    <dbReference type="NCBI Taxonomy" id="935266"/>
    <lineage>
        <taxon>Bacteria</taxon>
        <taxon>Bacillati</taxon>
        <taxon>Actinomycetota</taxon>
        <taxon>Actinomycetes</taxon>
        <taxon>Mycobacteriales</taxon>
        <taxon>Nocardiaceae</taxon>
        <taxon>Rhodococcus</taxon>
    </lineage>
</organism>